<dbReference type="PANTHER" id="PTHR39639">
    <property type="entry name" value="CHROMOSOME 16, WHOLE GENOME SHOTGUN SEQUENCE"/>
    <property type="match status" value="1"/>
</dbReference>
<dbReference type="InterPro" id="IPR007421">
    <property type="entry name" value="Schlafen_AlbA_2_dom"/>
</dbReference>
<reference evidence="3 4" key="1">
    <citation type="journal article" date="2018" name="Front. Microbiol.">
        <title>An Investigation of an Acute Gastroenteritis Outbreak: Cronobacter sakazakii, a Potential Cause of Food-Borne Illness.</title>
        <authorList>
            <person name="Yong W."/>
            <person name="Guo B."/>
            <person name="Shi X."/>
            <person name="Cheng T."/>
            <person name="Chen M."/>
            <person name="Jiang X."/>
            <person name="Ye Y."/>
            <person name="Wang J."/>
            <person name="Xie G."/>
            <person name="Ding J."/>
        </authorList>
    </citation>
    <scope>NUCLEOTIDE SEQUENCE [LARGE SCALE GENOMIC DNA]</scope>
    <source>
        <strain evidence="3 4">S1</strain>
    </source>
</reference>
<feature type="domain" description="Schlafen AlbA-2" evidence="2">
    <location>
        <begin position="419"/>
        <end position="575"/>
    </location>
</feature>
<evidence type="ECO:0000259" key="1">
    <source>
        <dbReference type="Pfam" id="PF03235"/>
    </source>
</evidence>
<evidence type="ECO:0008006" key="5">
    <source>
        <dbReference type="Google" id="ProtNLM"/>
    </source>
</evidence>
<dbReference type="Pfam" id="PF04326">
    <property type="entry name" value="SLFN_AlbA_2"/>
    <property type="match status" value="1"/>
</dbReference>
<dbReference type="Gene3D" id="3.30.950.30">
    <property type="entry name" value="Schlafen, AAA domain"/>
    <property type="match status" value="1"/>
</dbReference>
<evidence type="ECO:0000313" key="3">
    <source>
        <dbReference type="EMBL" id="ROW62799.1"/>
    </source>
</evidence>
<gene>
    <name evidence="3" type="ORF">C3E80_06280</name>
</gene>
<dbReference type="RefSeq" id="WP_123948181.1">
    <property type="nucleotide sequence ID" value="NZ_PQJL01000005.1"/>
</dbReference>
<proteinExistence type="predicted"/>
<dbReference type="AlphaFoldDB" id="A0A423Y084"/>
<dbReference type="EMBL" id="PQJL01000005">
    <property type="protein sequence ID" value="ROW62799.1"/>
    <property type="molecule type" value="Genomic_DNA"/>
</dbReference>
<dbReference type="InterPro" id="IPR038461">
    <property type="entry name" value="Schlafen_AlbA_2_dom_sf"/>
</dbReference>
<sequence length="591" mass="67623">MPNENLDIDSRTTEQLYDWFLKGNLIVNRRYQRKLVWSLEEKTSLISSMLQQYPIPLLLFVTINEQREILDGMQRLEAIMSFIEQRFTLNGQYFDLDSIALTKELKDNGTLTQKKPVLSRESSATIARYRFAISEYSSTDANIDEVFRRINSNGKILSKQELRSAGTVSNFSELVRSISTAIRGDTSHSDIMNLKQMHKISISNDRLEYGVNIDNHFYIKHHILTRRSIRDSADEELIANILAYISLEEKPTSGSTSLDTFYGQGNSSHAQGLRQQLENYIQTNNANSLKQNFIAVYELITTLYEGKNETFRSHILGDENSSQECPRYYQAVFLAIYDLIFNKNMQLSDKDGLFEQLKNTGNSVIIVTDGGRWAASTREKSVNDLIAMITRYFKPAPQRYVNHAWITEIRNLLTNSRTEQPSYDFKQGFFNLSGDHNFDDGCLKGILQTCVAINNIGKSAKGYILVGIAETKATAERIQQVYGVSPIEFNGFYINGIDHEAMISSGSIDDYFMLIKQKIQEYNFTETLKQQLLKNIEFCSYSGLHILKIEIQSTGEVCDFENQFYIRQGSSTEPLTDAQQISALFKTYMNN</sequence>
<protein>
    <recommendedName>
        <fullName evidence="5">DUF262 domain-containing protein</fullName>
    </recommendedName>
</protein>
<dbReference type="Proteomes" id="UP000285793">
    <property type="component" value="Unassembled WGS sequence"/>
</dbReference>
<feature type="domain" description="GmrSD restriction endonucleases N-terminal" evidence="1">
    <location>
        <begin position="24"/>
        <end position="165"/>
    </location>
</feature>
<dbReference type="Pfam" id="PF03235">
    <property type="entry name" value="GmrSD_N"/>
    <property type="match status" value="1"/>
</dbReference>
<organism evidence="3 4">
    <name type="scientific">Cronobacter malonaticus</name>
    <dbReference type="NCBI Taxonomy" id="413503"/>
    <lineage>
        <taxon>Bacteria</taxon>
        <taxon>Pseudomonadati</taxon>
        <taxon>Pseudomonadota</taxon>
        <taxon>Gammaproteobacteria</taxon>
        <taxon>Enterobacterales</taxon>
        <taxon>Enterobacteriaceae</taxon>
        <taxon>Cronobacter</taxon>
    </lineage>
</organism>
<accession>A0A423Y084</accession>
<name>A0A423Y084_9ENTR</name>
<evidence type="ECO:0000259" key="2">
    <source>
        <dbReference type="Pfam" id="PF04326"/>
    </source>
</evidence>
<dbReference type="InterPro" id="IPR004919">
    <property type="entry name" value="GmrSD_N"/>
</dbReference>
<comment type="caution">
    <text evidence="3">The sequence shown here is derived from an EMBL/GenBank/DDBJ whole genome shotgun (WGS) entry which is preliminary data.</text>
</comment>
<evidence type="ECO:0000313" key="4">
    <source>
        <dbReference type="Proteomes" id="UP000285793"/>
    </source>
</evidence>
<dbReference type="PANTHER" id="PTHR39639:SF1">
    <property type="entry name" value="DUF262 DOMAIN-CONTAINING PROTEIN"/>
    <property type="match status" value="1"/>
</dbReference>